<dbReference type="FunFam" id="1.20.1250.20:FF:000224">
    <property type="entry name" value="MFS transporter, putative"/>
    <property type="match status" value="1"/>
</dbReference>
<evidence type="ECO:0000259" key="6">
    <source>
        <dbReference type="PROSITE" id="PS50850"/>
    </source>
</evidence>
<dbReference type="Proteomes" id="UP000242525">
    <property type="component" value="Unassembled WGS sequence"/>
</dbReference>
<feature type="transmembrane region" description="Helical" evidence="5">
    <location>
        <begin position="103"/>
        <end position="121"/>
    </location>
</feature>
<keyword evidence="4 5" id="KW-0472">Membrane</keyword>
<feature type="transmembrane region" description="Helical" evidence="5">
    <location>
        <begin position="416"/>
        <end position="437"/>
    </location>
</feature>
<keyword evidence="2 5" id="KW-0812">Transmembrane</keyword>
<comment type="subcellular location">
    <subcellularLocation>
        <location evidence="1">Membrane</location>
        <topology evidence="1">Multi-pass membrane protein</topology>
    </subcellularLocation>
</comment>
<protein>
    <submittedName>
        <fullName evidence="7">Similar to Saccharomyces cerevisiae YNR055C HOL1 Putative transporter in the major facilitator superfamily (DHA1 family) of multidrug resistance transporters</fullName>
    </submittedName>
</protein>
<dbReference type="PANTHER" id="PTHR23502:SF34">
    <property type="entry name" value="PROTEIN HOL1"/>
    <property type="match status" value="1"/>
</dbReference>
<feature type="domain" description="Major facilitator superfamily (MFS) profile" evidence="6">
    <location>
        <begin position="65"/>
        <end position="535"/>
    </location>
</feature>
<dbReference type="EMBL" id="CCBN010000023">
    <property type="protein sequence ID" value="CDO57605.1"/>
    <property type="molecule type" value="Genomic_DNA"/>
</dbReference>
<dbReference type="Pfam" id="PF07690">
    <property type="entry name" value="MFS_1"/>
    <property type="match status" value="1"/>
</dbReference>
<proteinExistence type="predicted"/>
<evidence type="ECO:0000256" key="5">
    <source>
        <dbReference type="SAM" id="Phobius"/>
    </source>
</evidence>
<feature type="transmembrane region" description="Helical" evidence="5">
    <location>
        <begin position="510"/>
        <end position="534"/>
    </location>
</feature>
<dbReference type="SUPFAM" id="SSF103473">
    <property type="entry name" value="MFS general substrate transporter"/>
    <property type="match status" value="1"/>
</dbReference>
<evidence type="ECO:0000256" key="2">
    <source>
        <dbReference type="ARBA" id="ARBA00022692"/>
    </source>
</evidence>
<keyword evidence="8" id="KW-1185">Reference proteome</keyword>
<evidence type="ECO:0000313" key="8">
    <source>
        <dbReference type="Proteomes" id="UP000242525"/>
    </source>
</evidence>
<feature type="transmembrane region" description="Helical" evidence="5">
    <location>
        <begin position="375"/>
        <end position="395"/>
    </location>
</feature>
<dbReference type="InterPro" id="IPR036259">
    <property type="entry name" value="MFS_trans_sf"/>
</dbReference>
<feature type="transmembrane region" description="Helical" evidence="5">
    <location>
        <begin position="133"/>
        <end position="151"/>
    </location>
</feature>
<dbReference type="PANTHER" id="PTHR23502">
    <property type="entry name" value="MAJOR FACILITATOR SUPERFAMILY"/>
    <property type="match status" value="1"/>
</dbReference>
<feature type="transmembrane region" description="Helical" evidence="5">
    <location>
        <begin position="482"/>
        <end position="504"/>
    </location>
</feature>
<dbReference type="InterPro" id="IPR020846">
    <property type="entry name" value="MFS_dom"/>
</dbReference>
<dbReference type="GO" id="GO:0005886">
    <property type="term" value="C:plasma membrane"/>
    <property type="evidence" value="ECO:0007669"/>
    <property type="project" value="TreeGrafter"/>
</dbReference>
<feature type="transmembrane region" description="Helical" evidence="5">
    <location>
        <begin position="223"/>
        <end position="242"/>
    </location>
</feature>
<dbReference type="AlphaFoldDB" id="A0A0J9XJR2"/>
<dbReference type="InterPro" id="IPR011701">
    <property type="entry name" value="MFS"/>
</dbReference>
<evidence type="ECO:0000256" key="3">
    <source>
        <dbReference type="ARBA" id="ARBA00022989"/>
    </source>
</evidence>
<evidence type="ECO:0000256" key="4">
    <source>
        <dbReference type="ARBA" id="ARBA00023136"/>
    </source>
</evidence>
<accession>A0A0J9XJR2</accession>
<name>A0A0J9XJR2_GEOCN</name>
<reference evidence="7" key="1">
    <citation type="submission" date="2014-03" db="EMBL/GenBank/DDBJ databases">
        <authorList>
            <person name="Casaregola S."/>
        </authorList>
    </citation>
    <scope>NUCLEOTIDE SEQUENCE [LARGE SCALE GENOMIC DNA]</scope>
    <source>
        <strain evidence="7">CLIB 918</strain>
    </source>
</reference>
<dbReference type="PROSITE" id="PS50850">
    <property type="entry name" value="MFS"/>
    <property type="match status" value="1"/>
</dbReference>
<evidence type="ECO:0000256" key="1">
    <source>
        <dbReference type="ARBA" id="ARBA00004141"/>
    </source>
</evidence>
<dbReference type="Gene3D" id="1.20.1250.20">
    <property type="entry name" value="MFS general substrate transporter like domains"/>
    <property type="match status" value="1"/>
</dbReference>
<feature type="transmembrane region" description="Helical" evidence="5">
    <location>
        <begin position="66"/>
        <end position="83"/>
    </location>
</feature>
<keyword evidence="3 5" id="KW-1133">Transmembrane helix</keyword>
<organism evidence="7 8">
    <name type="scientific">Geotrichum candidum</name>
    <name type="common">Oospora lactis</name>
    <name type="synonym">Dipodascus geotrichum</name>
    <dbReference type="NCBI Taxonomy" id="1173061"/>
    <lineage>
        <taxon>Eukaryota</taxon>
        <taxon>Fungi</taxon>
        <taxon>Dikarya</taxon>
        <taxon>Ascomycota</taxon>
        <taxon>Saccharomycotina</taxon>
        <taxon>Dipodascomycetes</taxon>
        <taxon>Dipodascales</taxon>
        <taxon>Dipodascaceae</taxon>
        <taxon>Geotrichum</taxon>
    </lineage>
</organism>
<dbReference type="OrthoDB" id="5215911at2759"/>
<comment type="caution">
    <text evidence="7">The sequence shown here is derived from an EMBL/GenBank/DDBJ whole genome shotgun (WGS) entry which is preliminary data.</text>
</comment>
<feature type="transmembrane region" description="Helical" evidence="5">
    <location>
        <begin position="327"/>
        <end position="346"/>
    </location>
</feature>
<dbReference type="STRING" id="1173061.A0A0J9XJR2"/>
<evidence type="ECO:0000313" key="7">
    <source>
        <dbReference type="EMBL" id="CDO57605.1"/>
    </source>
</evidence>
<dbReference type="GO" id="GO:0000324">
    <property type="term" value="C:fungal-type vacuole"/>
    <property type="evidence" value="ECO:0007669"/>
    <property type="project" value="TreeGrafter"/>
</dbReference>
<gene>
    <name evidence="7" type="ORF">BN980_GECA23s00769g</name>
</gene>
<feature type="transmembrane region" description="Helical" evidence="5">
    <location>
        <begin position="449"/>
        <end position="470"/>
    </location>
</feature>
<dbReference type="GO" id="GO:0022857">
    <property type="term" value="F:transmembrane transporter activity"/>
    <property type="evidence" value="ECO:0007669"/>
    <property type="project" value="InterPro"/>
</dbReference>
<sequence>MAAYHGSYDLDDVESVPGTYHILADASSSSSILKTITGSNGEQIRLVPQPSDSPNDPLNWSPFRKYWHMILVCFMAGFTAATSNDAGSAQDSMNQELGISWDAMNTAAGVLFVGIGCFCFLLSPSSFLYGRKISYILCTVVGLGGSIWFALTQTTADSVWNQLFVGASEAAAEAQVQLSLSDIFFQHQQGTAISFYILATSVGTYAGPLISGYMADGPGWRWIAWWGAIISGGYLVFLIFTFQETYFDRDHYERQQRQKSLQLAAGLVVSDENKEKSCDIEKTAHHTTIQEVEPEAKQSYWKSIAIITPAVNLKGFGVKQYIQRLWLTLRVLCFPPVIYAGIQWGFQDIFLSFYMTTMAEDWIEPPYNYSNSAVGLMNVPLIIGAVFGCLYGGPFSDKFVHYYATKYKDGLYEPEYRLYLLFLTSVIGPVGLWMFGIGTAHHWNWVPTYFGLGFIGFGWGCAGDLSMSYLMDAYPEMVLEGMVGVSAINNGLACVFTFVCSLWLEQQGTLKTYIALGIISFIVFMLTIPMIYYGKACRRRTKGMYIEFLRRRDGVLIQTK</sequence>